<evidence type="ECO:0000313" key="1">
    <source>
        <dbReference type="EMBL" id="KIM69555.1"/>
    </source>
</evidence>
<dbReference type="InParanoid" id="A0A0C3E9X4"/>
<dbReference type="EMBL" id="KN822006">
    <property type="protein sequence ID" value="KIM69555.1"/>
    <property type="molecule type" value="Genomic_DNA"/>
</dbReference>
<proteinExistence type="predicted"/>
<reference evidence="1 2" key="1">
    <citation type="submission" date="2014-04" db="EMBL/GenBank/DDBJ databases">
        <authorList>
            <consortium name="DOE Joint Genome Institute"/>
            <person name="Kuo A."/>
            <person name="Kohler A."/>
            <person name="Nagy L.G."/>
            <person name="Floudas D."/>
            <person name="Copeland A."/>
            <person name="Barry K.W."/>
            <person name="Cichocki N."/>
            <person name="Veneault-Fourrey C."/>
            <person name="LaButti K."/>
            <person name="Lindquist E.A."/>
            <person name="Lipzen A."/>
            <person name="Lundell T."/>
            <person name="Morin E."/>
            <person name="Murat C."/>
            <person name="Sun H."/>
            <person name="Tunlid A."/>
            <person name="Henrissat B."/>
            <person name="Grigoriev I.V."/>
            <person name="Hibbett D.S."/>
            <person name="Martin F."/>
            <person name="Nordberg H.P."/>
            <person name="Cantor M.N."/>
            <person name="Hua S.X."/>
        </authorList>
    </citation>
    <scope>NUCLEOTIDE SEQUENCE [LARGE SCALE GENOMIC DNA]</scope>
    <source>
        <strain evidence="1 2">Foug A</strain>
    </source>
</reference>
<organism evidence="1 2">
    <name type="scientific">Scleroderma citrinum Foug A</name>
    <dbReference type="NCBI Taxonomy" id="1036808"/>
    <lineage>
        <taxon>Eukaryota</taxon>
        <taxon>Fungi</taxon>
        <taxon>Dikarya</taxon>
        <taxon>Basidiomycota</taxon>
        <taxon>Agaricomycotina</taxon>
        <taxon>Agaricomycetes</taxon>
        <taxon>Agaricomycetidae</taxon>
        <taxon>Boletales</taxon>
        <taxon>Sclerodermatineae</taxon>
        <taxon>Sclerodermataceae</taxon>
        <taxon>Scleroderma</taxon>
    </lineage>
</organism>
<protein>
    <submittedName>
        <fullName evidence="1">Uncharacterized protein</fullName>
    </submittedName>
</protein>
<dbReference type="AlphaFoldDB" id="A0A0C3E9X4"/>
<dbReference type="HOGENOM" id="CLU_3015523_0_0_1"/>
<keyword evidence="2" id="KW-1185">Reference proteome</keyword>
<accession>A0A0C3E9X4</accession>
<name>A0A0C3E9X4_9AGAM</name>
<sequence length="56" mass="6433">MPRGLLLPNGGNDPPLSKNCRPNRPFYHTCGFPTYYNLCRSGEHRVITSSFDHVWI</sequence>
<evidence type="ECO:0000313" key="2">
    <source>
        <dbReference type="Proteomes" id="UP000053989"/>
    </source>
</evidence>
<reference evidence="2" key="2">
    <citation type="submission" date="2015-01" db="EMBL/GenBank/DDBJ databases">
        <title>Evolutionary Origins and Diversification of the Mycorrhizal Mutualists.</title>
        <authorList>
            <consortium name="DOE Joint Genome Institute"/>
            <consortium name="Mycorrhizal Genomics Consortium"/>
            <person name="Kohler A."/>
            <person name="Kuo A."/>
            <person name="Nagy L.G."/>
            <person name="Floudas D."/>
            <person name="Copeland A."/>
            <person name="Barry K.W."/>
            <person name="Cichocki N."/>
            <person name="Veneault-Fourrey C."/>
            <person name="LaButti K."/>
            <person name="Lindquist E.A."/>
            <person name="Lipzen A."/>
            <person name="Lundell T."/>
            <person name="Morin E."/>
            <person name="Murat C."/>
            <person name="Riley R."/>
            <person name="Ohm R."/>
            <person name="Sun H."/>
            <person name="Tunlid A."/>
            <person name="Henrissat B."/>
            <person name="Grigoriev I.V."/>
            <person name="Hibbett D.S."/>
            <person name="Martin F."/>
        </authorList>
    </citation>
    <scope>NUCLEOTIDE SEQUENCE [LARGE SCALE GENOMIC DNA]</scope>
    <source>
        <strain evidence="2">Foug A</strain>
    </source>
</reference>
<dbReference type="Proteomes" id="UP000053989">
    <property type="component" value="Unassembled WGS sequence"/>
</dbReference>
<gene>
    <name evidence="1" type="ORF">SCLCIDRAFT_1208012</name>
</gene>